<keyword evidence="1" id="KW-1015">Disulfide bond</keyword>
<accession>A0ABQ8LWB8</accession>
<protein>
    <submittedName>
        <fullName evidence="5">CD2-associated protein</fullName>
    </submittedName>
</protein>
<proteinExistence type="predicted"/>
<keyword evidence="3" id="KW-0732">Signal</keyword>
<name>A0ABQ8LWB8_LABRO</name>
<organism evidence="5 6">
    <name type="scientific">Labeo rohita</name>
    <name type="common">Indian major carp</name>
    <name type="synonym">Cyprinus rohita</name>
    <dbReference type="NCBI Taxonomy" id="84645"/>
    <lineage>
        <taxon>Eukaryota</taxon>
        <taxon>Metazoa</taxon>
        <taxon>Chordata</taxon>
        <taxon>Craniata</taxon>
        <taxon>Vertebrata</taxon>
        <taxon>Euteleostomi</taxon>
        <taxon>Actinopterygii</taxon>
        <taxon>Neopterygii</taxon>
        <taxon>Teleostei</taxon>
        <taxon>Ostariophysi</taxon>
        <taxon>Cypriniformes</taxon>
        <taxon>Cyprinidae</taxon>
        <taxon>Labeoninae</taxon>
        <taxon>Labeonini</taxon>
        <taxon>Labeo</taxon>
    </lineage>
</organism>
<gene>
    <name evidence="5" type="ORF">H4Q32_017192</name>
</gene>
<evidence type="ECO:0000313" key="6">
    <source>
        <dbReference type="Proteomes" id="UP000830375"/>
    </source>
</evidence>
<dbReference type="Proteomes" id="UP000830375">
    <property type="component" value="Unassembled WGS sequence"/>
</dbReference>
<reference evidence="5 6" key="1">
    <citation type="submission" date="2022-01" db="EMBL/GenBank/DDBJ databases">
        <title>A high-quality chromosome-level genome assembly of rohu carp, Labeo rohita.</title>
        <authorList>
            <person name="Arick M.A. II"/>
            <person name="Hsu C.-Y."/>
            <person name="Magbanua Z."/>
            <person name="Pechanova O."/>
            <person name="Grover C."/>
            <person name="Miller E."/>
            <person name="Thrash A."/>
            <person name="Ezzel L."/>
            <person name="Alam S."/>
            <person name="Benzie J."/>
            <person name="Hamilton M."/>
            <person name="Karsi A."/>
            <person name="Lawrence M.L."/>
            <person name="Peterson D.G."/>
        </authorList>
    </citation>
    <scope>NUCLEOTIDE SEQUENCE [LARGE SCALE GENOMIC DNA]</scope>
    <source>
        <strain evidence="6">BAU-BD-2019</strain>
        <tissue evidence="5">Blood</tissue>
    </source>
</reference>
<dbReference type="Gene3D" id="2.60.120.230">
    <property type="match status" value="1"/>
</dbReference>
<feature type="domain" description="Peptide-N-glycosidase F C-terminal" evidence="4">
    <location>
        <begin position="387"/>
        <end position="457"/>
    </location>
</feature>
<comment type="caution">
    <text evidence="5">The sequence shown here is derived from an EMBL/GenBank/DDBJ whole genome shotgun (WGS) entry which is preliminary data.</text>
</comment>
<feature type="region of interest" description="Disordered" evidence="2">
    <location>
        <begin position="27"/>
        <end position="60"/>
    </location>
</feature>
<dbReference type="PANTHER" id="PTHR39319:SF1">
    <property type="entry name" value="SI:DKEY-256H2.1"/>
    <property type="match status" value="1"/>
</dbReference>
<dbReference type="InterPro" id="IPR008977">
    <property type="entry name" value="PHM/PNGase_F_dom_sf"/>
</dbReference>
<dbReference type="InterPro" id="IPR014784">
    <property type="entry name" value="Cu2_ascorb_mOase-like_C"/>
</dbReference>
<dbReference type="SUPFAM" id="SSF49742">
    <property type="entry name" value="PHM/PNGase F"/>
    <property type="match status" value="1"/>
</dbReference>
<feature type="signal peptide" evidence="3">
    <location>
        <begin position="1"/>
        <end position="25"/>
    </location>
</feature>
<sequence>MFYCQNLLFYLYLLYFGTAFRGNAASPPRNARSSDNLQHIDSVERSTGSSRYKGRSSEGLGGFEPGDPAPAFQVQTLDGVFVYNPQNHSKSALIVHAFTNKSAFLECLWTWSESLSDLLKYLPSDTEILLLSLDDTALQDAHWMREQVYRAAAHGGKEILSRLHFSPTPVFALGNWLPRVFYSWGCGGHNCGLAQVVFSSPDWSIPVIGKRLNARYDWLNGRWGTDPYRLLDAGDGCKPVTSVKGHELYRRRLFHPINIPASMVHFEPSVMQALRKGHPVNVTFQITPSPNFFFAINQKGALSEMGWFLYPTFRFMAWQAQWFTFNEALQEQLNRPAISVPVFDRHLMQGDTGARVEVDLPGGNYSDGLYPFKVMSLFPGGTFDKDYNSRYQEIKFSVPASTKKVELYAVITAHGSDENFCGEFCVTSHHFLINRSINNTLVFESAGTPLGCAMRLDLSGTNSVLYFGLFEGRNPDPKTNPGYIIMYSFLVFYK</sequence>
<feature type="chain" id="PRO_5046694337" evidence="3">
    <location>
        <begin position="26"/>
        <end position="494"/>
    </location>
</feature>
<dbReference type="Pfam" id="PF09113">
    <property type="entry name" value="N-glycanase_C"/>
    <property type="match status" value="1"/>
</dbReference>
<dbReference type="EMBL" id="JACTAM010000016">
    <property type="protein sequence ID" value="KAI2654907.1"/>
    <property type="molecule type" value="Genomic_DNA"/>
</dbReference>
<feature type="compositionally biased region" description="Polar residues" evidence="2">
    <location>
        <begin position="31"/>
        <end position="50"/>
    </location>
</feature>
<keyword evidence="6" id="KW-1185">Reference proteome</keyword>
<dbReference type="PANTHER" id="PTHR39319">
    <property type="entry name" value="SI:DKEY-256H2.1"/>
    <property type="match status" value="1"/>
</dbReference>
<dbReference type="InterPro" id="IPR015197">
    <property type="entry name" value="PngaseF_C"/>
</dbReference>
<dbReference type="InterPro" id="IPR053251">
    <property type="entry name" value="N-glycanase"/>
</dbReference>
<evidence type="ECO:0000259" key="4">
    <source>
        <dbReference type="Pfam" id="PF09113"/>
    </source>
</evidence>
<evidence type="ECO:0000256" key="3">
    <source>
        <dbReference type="SAM" id="SignalP"/>
    </source>
</evidence>
<evidence type="ECO:0000256" key="1">
    <source>
        <dbReference type="ARBA" id="ARBA00023157"/>
    </source>
</evidence>
<evidence type="ECO:0000256" key="2">
    <source>
        <dbReference type="SAM" id="MobiDB-lite"/>
    </source>
</evidence>
<evidence type="ECO:0000313" key="5">
    <source>
        <dbReference type="EMBL" id="KAI2654907.1"/>
    </source>
</evidence>